<name>A0ACD5WM19_AVESA</name>
<organism evidence="1 2">
    <name type="scientific">Avena sativa</name>
    <name type="common">Oat</name>
    <dbReference type="NCBI Taxonomy" id="4498"/>
    <lineage>
        <taxon>Eukaryota</taxon>
        <taxon>Viridiplantae</taxon>
        <taxon>Streptophyta</taxon>
        <taxon>Embryophyta</taxon>
        <taxon>Tracheophyta</taxon>
        <taxon>Spermatophyta</taxon>
        <taxon>Magnoliopsida</taxon>
        <taxon>Liliopsida</taxon>
        <taxon>Poales</taxon>
        <taxon>Poaceae</taxon>
        <taxon>BOP clade</taxon>
        <taxon>Pooideae</taxon>
        <taxon>Poodae</taxon>
        <taxon>Poeae</taxon>
        <taxon>Poeae Chloroplast Group 1 (Aveneae type)</taxon>
        <taxon>Aveninae</taxon>
        <taxon>Avena</taxon>
    </lineage>
</organism>
<reference evidence="1" key="1">
    <citation type="submission" date="2021-05" db="EMBL/GenBank/DDBJ databases">
        <authorList>
            <person name="Scholz U."/>
            <person name="Mascher M."/>
            <person name="Fiebig A."/>
        </authorList>
    </citation>
    <scope>NUCLEOTIDE SEQUENCE [LARGE SCALE GENOMIC DNA]</scope>
</reference>
<proteinExistence type="predicted"/>
<dbReference type="Proteomes" id="UP001732700">
    <property type="component" value="Chromosome 4C"/>
</dbReference>
<reference evidence="1" key="2">
    <citation type="submission" date="2025-09" db="UniProtKB">
        <authorList>
            <consortium name="EnsemblPlants"/>
        </authorList>
    </citation>
    <scope>IDENTIFICATION</scope>
</reference>
<evidence type="ECO:0000313" key="2">
    <source>
        <dbReference type="Proteomes" id="UP001732700"/>
    </source>
</evidence>
<keyword evidence="2" id="KW-1185">Reference proteome</keyword>
<sequence length="751" mass="83481">MDYSTSLLRLTFLALGAALVLLVVRSAFRLPGHGIDTATSSLFDDGAGCTRFSPWACQRRQRQTDKTSKSKPSPRRSSHESDVPRHPLDPLTVTEVNRARELLRAYPPFASSPSSLAVHELALDEPDKPVVRRWRKGTGEGSALPPRRAVAVVRFRGESHVLAVDLEAGTVTPLPAPASGYPTMTMDEQRALCAAPFVDPAFNASIRRRGVRMADVACLPISPGWYGPVEDGGRRLIKSQCFSTEGTANFYMRPIEGLTVLIDMDTREVVHLSDRGAGIPIPAAKNTDYRRAAAAEEEDDAGGAKTFGYQTVRAPSMEPAPEGPGFEVEDGHTVRWAGWEFHLKADARAGLIVSRAGVQDPSTGARREVMYKGMASELFVPYMDPTEAWYFKTYMDAGEYGFGLQAMPLVPLNDCPRHARYMDGVFVAADGRPYVRENMICVFERYAGDIAWRHSESPITGMDIRESRPKVTLVARMAASVANYDYIMDWEFQMDGLIRIKVGLSGILMVKGMPYSHMNQVRRNEEMYGTLLSENVVGVIHDHYVTFRLDMDVDGADNSFVRVEMARQDTAPGESPRRSYLKATRHVASTENDAKIRMKLYEPAEFHVINPTKKTRVGNPVGYKVVAAGTAASLLDPEDPPQKRGAFTNNQIWVTPYNKSEEWAGGLFVYQSKGEDTLATWSERDRPIENKDIVLWYTLGFHHVPCQEDFPIMPTVSSSFDLKPVNFFESNPILRQRPTQVDDLPVCAATA</sequence>
<accession>A0ACD5WM19</accession>
<protein>
    <submittedName>
        <fullName evidence="1">Uncharacterized protein</fullName>
    </submittedName>
</protein>
<dbReference type="EnsemblPlants" id="AVESA.00010b.r2.4CG1257700.1">
    <property type="protein sequence ID" value="AVESA.00010b.r2.4CG1257700.1.CDS"/>
    <property type="gene ID" value="AVESA.00010b.r2.4CG1257700"/>
</dbReference>
<evidence type="ECO:0000313" key="1">
    <source>
        <dbReference type="EnsemblPlants" id="AVESA.00010b.r2.4CG1257700.1.CDS"/>
    </source>
</evidence>